<comment type="caution">
    <text evidence="1">The sequence shown here is derived from an EMBL/GenBank/DDBJ whole genome shotgun (WGS) entry which is preliminary data.</text>
</comment>
<reference evidence="1 2" key="1">
    <citation type="submission" date="2017-09" db="EMBL/GenBank/DDBJ databases">
        <title>Depth-based differentiation of microbial function through sediment-hosted aquifers and enrichment of novel symbionts in the deep terrestrial subsurface.</title>
        <authorList>
            <person name="Probst A.J."/>
            <person name="Ladd B."/>
            <person name="Jarett J.K."/>
            <person name="Geller-Mcgrath D.E."/>
            <person name="Sieber C.M."/>
            <person name="Emerson J.B."/>
            <person name="Anantharaman K."/>
            <person name="Thomas B.C."/>
            <person name="Malmstrom R."/>
            <person name="Stieglmeier M."/>
            <person name="Klingl A."/>
            <person name="Woyke T."/>
            <person name="Ryan C.M."/>
            <person name="Banfield J.F."/>
        </authorList>
    </citation>
    <scope>NUCLEOTIDE SEQUENCE [LARGE SCALE GENOMIC DNA]</scope>
    <source>
        <strain evidence="1">CG17_big_fil_post_rev_8_21_14_2_50_48_46</strain>
    </source>
</reference>
<organism evidence="1 2">
    <name type="scientific">bacterium (Candidatus Blackallbacteria) CG17_big_fil_post_rev_8_21_14_2_50_48_46</name>
    <dbReference type="NCBI Taxonomy" id="2014261"/>
    <lineage>
        <taxon>Bacteria</taxon>
        <taxon>Candidatus Blackallbacteria</taxon>
    </lineage>
</organism>
<dbReference type="AlphaFoldDB" id="A0A2M7FWX8"/>
<evidence type="ECO:0000313" key="2">
    <source>
        <dbReference type="Proteomes" id="UP000231019"/>
    </source>
</evidence>
<sequence length="66" mass="7412">MPRLLFAVGKGGVQKNTPLPALVLGEAFVTRLWIRKPRLYFLSPCFNFPGQAQTFQAPLRADLPKK</sequence>
<accession>A0A2M7FWX8</accession>
<proteinExistence type="predicted"/>
<protein>
    <submittedName>
        <fullName evidence="1">Uncharacterized protein</fullName>
    </submittedName>
</protein>
<dbReference type="Proteomes" id="UP000231019">
    <property type="component" value="Unassembled WGS sequence"/>
</dbReference>
<evidence type="ECO:0000313" key="1">
    <source>
        <dbReference type="EMBL" id="PIW13740.1"/>
    </source>
</evidence>
<dbReference type="EMBL" id="PFFQ01000066">
    <property type="protein sequence ID" value="PIW13740.1"/>
    <property type="molecule type" value="Genomic_DNA"/>
</dbReference>
<name>A0A2M7FWX8_9BACT</name>
<gene>
    <name evidence="1" type="ORF">COW36_24030</name>
</gene>